<reference evidence="2" key="1">
    <citation type="submission" date="2011-04" db="EMBL/GenBank/DDBJ databases">
        <title>The complete genome of Spirochaeta coccoides DSM 17374.</title>
        <authorList>
            <person name="Lucas S."/>
            <person name="Copeland A."/>
            <person name="Lapidus A."/>
            <person name="Bruce D."/>
            <person name="Goodwin L."/>
            <person name="Pitluck S."/>
            <person name="Peters L."/>
            <person name="Kyrpides N."/>
            <person name="Mavromatis K."/>
            <person name="Pagani I."/>
            <person name="Ivanova N."/>
            <person name="Ovchinnikova G."/>
            <person name="Lu M."/>
            <person name="Detter J.C."/>
            <person name="Tapia R."/>
            <person name="Han C."/>
            <person name="Land M."/>
            <person name="Hauser L."/>
            <person name="Markowitz V."/>
            <person name="Cheng J.-F."/>
            <person name="Hugenholtz P."/>
            <person name="Woyke T."/>
            <person name="Wu D."/>
            <person name="Spring S."/>
            <person name="Schroeder M."/>
            <person name="Brambilla E."/>
            <person name="Klenk H.-P."/>
            <person name="Eisen J.A."/>
        </authorList>
    </citation>
    <scope>NUCLEOTIDE SEQUENCE [LARGE SCALE GENOMIC DNA]</scope>
    <source>
        <strain evidence="2">ATCC BAA-1237 / DSM 17374 / SPN1</strain>
    </source>
</reference>
<organism evidence="1 2">
    <name type="scientific">Parasphaerochaeta coccoides (strain ATCC BAA-1237 / DSM 17374 / SPN1)</name>
    <name type="common">Sphaerochaeta coccoides</name>
    <dbReference type="NCBI Taxonomy" id="760011"/>
    <lineage>
        <taxon>Bacteria</taxon>
        <taxon>Pseudomonadati</taxon>
        <taxon>Spirochaetota</taxon>
        <taxon>Spirochaetia</taxon>
        <taxon>Spirochaetales</taxon>
        <taxon>Sphaerochaetaceae</taxon>
        <taxon>Parasphaerochaeta</taxon>
    </lineage>
</organism>
<dbReference type="EMBL" id="CP002659">
    <property type="protein sequence ID" value="AEC02848.1"/>
    <property type="molecule type" value="Genomic_DNA"/>
</dbReference>
<dbReference type="eggNOG" id="COG0613">
    <property type="taxonomic scope" value="Bacteria"/>
</dbReference>
<accession>F4GKG5</accession>
<dbReference type="SUPFAM" id="SSF89550">
    <property type="entry name" value="PHP domain-like"/>
    <property type="match status" value="1"/>
</dbReference>
<dbReference type="HOGENOM" id="CLU_598436_0_0_12"/>
<dbReference type="KEGG" id="scc:Spico_1650"/>
<evidence type="ECO:0000313" key="1">
    <source>
        <dbReference type="EMBL" id="AEC02848.1"/>
    </source>
</evidence>
<name>F4GKG5_PARC1</name>
<protein>
    <recommendedName>
        <fullName evidence="3">PHP domain protein</fullName>
    </recommendedName>
</protein>
<gene>
    <name evidence="1" type="ordered locus">Spico_1650</name>
</gene>
<dbReference type="Proteomes" id="UP000007939">
    <property type="component" value="Chromosome"/>
</dbReference>
<keyword evidence="2" id="KW-1185">Reference proteome</keyword>
<reference evidence="1 2" key="2">
    <citation type="journal article" date="2012" name="Stand. Genomic Sci.">
        <title>Complete genome sequence of the termite hindgut bacterium Spirochaeta coccoides type strain (SPN1(T)), reclassification in the genus Sphaerochaeta as Sphaerochaeta coccoides comb. nov. and emendations of the family Spirochaetaceae and the genus Sphaerochaeta.</title>
        <authorList>
            <person name="Abt B."/>
            <person name="Han C."/>
            <person name="Scheuner C."/>
            <person name="Lu M."/>
            <person name="Lapidus A."/>
            <person name="Nolan M."/>
            <person name="Lucas S."/>
            <person name="Hammon N."/>
            <person name="Deshpande S."/>
            <person name="Cheng J.F."/>
            <person name="Tapia R."/>
            <person name="Goodwin L.A."/>
            <person name="Pitluck S."/>
            <person name="Liolios K."/>
            <person name="Pagani I."/>
            <person name="Ivanova N."/>
            <person name="Mavromatis K."/>
            <person name="Mikhailova N."/>
            <person name="Huntemann M."/>
            <person name="Pati A."/>
            <person name="Chen A."/>
            <person name="Palaniappan K."/>
            <person name="Land M."/>
            <person name="Hauser L."/>
            <person name="Brambilla E.M."/>
            <person name="Rohde M."/>
            <person name="Spring S."/>
            <person name="Gronow S."/>
            <person name="Goker M."/>
            <person name="Woyke T."/>
            <person name="Bristow J."/>
            <person name="Eisen J.A."/>
            <person name="Markowitz V."/>
            <person name="Hugenholtz P."/>
            <person name="Kyrpides N.C."/>
            <person name="Klenk H.P."/>
            <person name="Detter J.C."/>
        </authorList>
    </citation>
    <scope>NUCLEOTIDE SEQUENCE [LARGE SCALE GENOMIC DNA]</scope>
    <source>
        <strain evidence="2">ATCC BAA-1237 / DSM 17374 / SPN1</strain>
    </source>
</reference>
<proteinExistence type="predicted"/>
<dbReference type="RefSeq" id="WP_013740241.1">
    <property type="nucleotide sequence ID" value="NC_015436.1"/>
</dbReference>
<sequence length="448" mass="49643">MNRGCMDREKLEQDINSPDYAIRRRAARAIGALIRSGEMKRTVLKEVNNHVHTTWSFSPYEPSAAAYHAWKAGLGIVGSIDHDSIGAAGEMLDSAQDIGMASTVGFEMRVSFLDTPLADRKINNPDSQGIVYMCVHGVPRQRIGEVSDFLAPVNVIRNKRNRAQVEVLQSLVGAYGFDLDFDRDVVPLSHSTQGGSITERHILLAMAIQTVGMKGKGTGTVDFLCTSLGINVPSRIQGYLLDDANPHYLYDLIGVYKSSFLPRFFIQPGRDECLDVRQVVDFGRRIGAIPAYAYLGDVGSSATGDKKAEKFEDDYLDELFDLLVDIGYPAVTYMPPRNTNAQMMRIQRLARERGLMEISGVDINSSRQSFNCPELLAPQCHHLVDSAWALVAHEKLAGFNEDWGLFSTSSPLADRSLEERIGVYAALGRAMDPFEVESIIKEAEKIFQ</sequence>
<evidence type="ECO:0008006" key="3">
    <source>
        <dbReference type="Google" id="ProtNLM"/>
    </source>
</evidence>
<dbReference type="STRING" id="760011.Spico_1650"/>
<evidence type="ECO:0000313" key="2">
    <source>
        <dbReference type="Proteomes" id="UP000007939"/>
    </source>
</evidence>
<dbReference type="Gene3D" id="3.20.20.140">
    <property type="entry name" value="Metal-dependent hydrolases"/>
    <property type="match status" value="1"/>
</dbReference>
<dbReference type="AlphaFoldDB" id="F4GKG5"/>
<dbReference type="InterPro" id="IPR016195">
    <property type="entry name" value="Pol/histidinol_Pase-like"/>
</dbReference>